<protein>
    <submittedName>
        <fullName evidence="1">Uncharacterized protein</fullName>
    </submittedName>
</protein>
<sequence>PVERIDLDVICGFRYQATVSLRQYSPTGYVLAGTLLIPLYPGASSHDVAKRHSLAVKG</sequence>
<organism evidence="1 2">
    <name type="scientific">Ooceraea biroi</name>
    <name type="common">Clonal raider ant</name>
    <name type="synonym">Cerapachys biroi</name>
    <dbReference type="NCBI Taxonomy" id="2015173"/>
    <lineage>
        <taxon>Eukaryota</taxon>
        <taxon>Metazoa</taxon>
        <taxon>Ecdysozoa</taxon>
        <taxon>Arthropoda</taxon>
        <taxon>Hexapoda</taxon>
        <taxon>Insecta</taxon>
        <taxon>Pterygota</taxon>
        <taxon>Neoptera</taxon>
        <taxon>Endopterygota</taxon>
        <taxon>Hymenoptera</taxon>
        <taxon>Apocrita</taxon>
        <taxon>Aculeata</taxon>
        <taxon>Formicoidea</taxon>
        <taxon>Formicidae</taxon>
        <taxon>Dorylinae</taxon>
        <taxon>Ooceraea</taxon>
    </lineage>
</organism>
<evidence type="ECO:0000313" key="1">
    <source>
        <dbReference type="EMBL" id="EZA59038.1"/>
    </source>
</evidence>
<reference evidence="1 2" key="1">
    <citation type="journal article" date="2014" name="Curr. Biol.">
        <title>The genome of the clonal raider ant Cerapachys biroi.</title>
        <authorList>
            <person name="Oxley P.R."/>
            <person name="Ji L."/>
            <person name="Fetter-Pruneda I."/>
            <person name="McKenzie S.K."/>
            <person name="Li C."/>
            <person name="Hu H."/>
            <person name="Zhang G."/>
            <person name="Kronauer D.J."/>
        </authorList>
    </citation>
    <scope>NUCLEOTIDE SEQUENCE [LARGE SCALE GENOMIC DNA]</scope>
</reference>
<dbReference type="Proteomes" id="UP000053097">
    <property type="component" value="Unassembled WGS sequence"/>
</dbReference>
<evidence type="ECO:0000313" key="2">
    <source>
        <dbReference type="Proteomes" id="UP000053097"/>
    </source>
</evidence>
<feature type="non-terminal residue" evidence="1">
    <location>
        <position position="1"/>
    </location>
</feature>
<gene>
    <name evidence="1" type="ORF">X777_16998</name>
</gene>
<accession>A0A026WSS8</accession>
<dbReference type="EMBL" id="KK107111">
    <property type="protein sequence ID" value="EZA59038.1"/>
    <property type="molecule type" value="Genomic_DNA"/>
</dbReference>
<dbReference type="AlphaFoldDB" id="A0A026WSS8"/>
<name>A0A026WSS8_OOCBI</name>
<keyword evidence="2" id="KW-1185">Reference proteome</keyword>
<proteinExistence type="predicted"/>